<organism evidence="4 5">
    <name type="scientific">Microlunatus panaciterrae</name>
    <dbReference type="NCBI Taxonomy" id="400768"/>
    <lineage>
        <taxon>Bacteria</taxon>
        <taxon>Bacillati</taxon>
        <taxon>Actinomycetota</taxon>
        <taxon>Actinomycetes</taxon>
        <taxon>Propionibacteriales</taxon>
        <taxon>Propionibacteriaceae</taxon>
        <taxon>Microlunatus</taxon>
    </lineage>
</organism>
<keyword evidence="5" id="KW-1185">Reference proteome</keyword>
<dbReference type="EMBL" id="JAFBCF010000001">
    <property type="protein sequence ID" value="MBM7798665.1"/>
    <property type="molecule type" value="Genomic_DNA"/>
</dbReference>
<evidence type="ECO:0000313" key="5">
    <source>
        <dbReference type="Proteomes" id="UP000704762"/>
    </source>
</evidence>
<dbReference type="Pfam" id="PF00144">
    <property type="entry name" value="Beta-lactamase"/>
    <property type="match status" value="1"/>
</dbReference>
<proteinExistence type="predicted"/>
<sequence>MPHRNVSSQPVSSPPAAAQGASGRDWPDARLRSALESLLLEGITSQPHPVFPGAVLGLVSDHGSWTTSVGQARRYADATGRLLPDSEQVAMRVDTVVDLASLTKLFTATVILHLAEDGRLSLDDPVGDFLVEYRAPVRDRVTVRQLLTHTSGLPAEIFIWRDVREAAARPAAVLGCPLEAEPGTRFRYSCTGYITLGLLAQRLTGESLDQLVQRIVCRPLGLPDTSYRPLDRLGRHDIDRVAATECRGADDTRGIVHDENAASLNGVSGNAGLFGTVADLLRFGRFFLDGPASITDGTSPLSAATMAEMLTPQLPASIDNDYQSGLSWRIDDRGFMGDLAGRGRTFGHTGFTGTSLLVDPDRRLVAVLLTNRVHPSRDWSDMNAFRRRVATVLAELPLGSRGVSTGSGATRRPGRDGAGR</sequence>
<evidence type="ECO:0000259" key="3">
    <source>
        <dbReference type="Pfam" id="PF00144"/>
    </source>
</evidence>
<dbReference type="Proteomes" id="UP000704762">
    <property type="component" value="Unassembled WGS sequence"/>
</dbReference>
<dbReference type="InterPro" id="IPR050789">
    <property type="entry name" value="Diverse_Enzym_Activities"/>
</dbReference>
<dbReference type="PANTHER" id="PTHR43283:SF11">
    <property type="entry name" value="BETA-LACTAMASE-RELATED DOMAIN-CONTAINING PROTEIN"/>
    <property type="match status" value="1"/>
</dbReference>
<protein>
    <submittedName>
        <fullName evidence="4">CubicO group peptidase (Beta-lactamase class C family)</fullName>
    </submittedName>
</protein>
<dbReference type="InterPro" id="IPR001466">
    <property type="entry name" value="Beta-lactam-related"/>
</dbReference>
<dbReference type="Gene3D" id="3.40.710.10">
    <property type="entry name" value="DD-peptidase/beta-lactamase superfamily"/>
    <property type="match status" value="1"/>
</dbReference>
<evidence type="ECO:0000256" key="2">
    <source>
        <dbReference type="SAM" id="MobiDB-lite"/>
    </source>
</evidence>
<name>A0ABS2RI46_9ACTN</name>
<dbReference type="InterPro" id="IPR012338">
    <property type="entry name" value="Beta-lactam/transpept-like"/>
</dbReference>
<gene>
    <name evidence="4" type="ORF">JOE57_001586</name>
</gene>
<evidence type="ECO:0000313" key="4">
    <source>
        <dbReference type="EMBL" id="MBM7798665.1"/>
    </source>
</evidence>
<dbReference type="RefSeq" id="WP_204917182.1">
    <property type="nucleotide sequence ID" value="NZ_BAAAQP010000002.1"/>
</dbReference>
<dbReference type="SUPFAM" id="SSF56601">
    <property type="entry name" value="beta-lactamase/transpeptidase-like"/>
    <property type="match status" value="1"/>
</dbReference>
<reference evidence="4 5" key="1">
    <citation type="submission" date="2021-01" db="EMBL/GenBank/DDBJ databases">
        <title>Sequencing the genomes of 1000 actinobacteria strains.</title>
        <authorList>
            <person name="Klenk H.-P."/>
        </authorList>
    </citation>
    <scope>NUCLEOTIDE SEQUENCE [LARGE SCALE GENOMIC DNA]</scope>
    <source>
        <strain evidence="4 5">DSM 18662</strain>
    </source>
</reference>
<feature type="region of interest" description="Disordered" evidence="2">
    <location>
        <begin position="1"/>
        <end position="25"/>
    </location>
</feature>
<feature type="compositionally biased region" description="Low complexity" evidence="2">
    <location>
        <begin position="1"/>
        <end position="23"/>
    </location>
</feature>
<evidence type="ECO:0000256" key="1">
    <source>
        <dbReference type="ARBA" id="ARBA00022801"/>
    </source>
</evidence>
<feature type="domain" description="Beta-lactamase-related" evidence="3">
    <location>
        <begin position="51"/>
        <end position="390"/>
    </location>
</feature>
<accession>A0ABS2RI46</accession>
<feature type="region of interest" description="Disordered" evidence="2">
    <location>
        <begin position="400"/>
        <end position="420"/>
    </location>
</feature>
<keyword evidence="1" id="KW-0378">Hydrolase</keyword>
<comment type="caution">
    <text evidence="4">The sequence shown here is derived from an EMBL/GenBank/DDBJ whole genome shotgun (WGS) entry which is preliminary data.</text>
</comment>
<dbReference type="PANTHER" id="PTHR43283">
    <property type="entry name" value="BETA-LACTAMASE-RELATED"/>
    <property type="match status" value="1"/>
</dbReference>